<dbReference type="PANTHER" id="PTHR42748:SF25">
    <property type="entry name" value="NMRA FAMILY PROTEIN"/>
    <property type="match status" value="1"/>
</dbReference>
<dbReference type="EMBL" id="SKBN01000144">
    <property type="protein sequence ID" value="TGJ82027.1"/>
    <property type="molecule type" value="Genomic_DNA"/>
</dbReference>
<protein>
    <recommendedName>
        <fullName evidence="3">NmrA-like domain-containing protein</fullName>
    </recommendedName>
</protein>
<dbReference type="InterPro" id="IPR036291">
    <property type="entry name" value="NAD(P)-bd_dom_sf"/>
</dbReference>
<dbReference type="PANTHER" id="PTHR42748">
    <property type="entry name" value="NITROGEN METABOLITE REPRESSION PROTEIN NMRA FAMILY MEMBER"/>
    <property type="match status" value="1"/>
</dbReference>
<gene>
    <name evidence="4" type="ORF">E0Z10_g6755</name>
</gene>
<accession>A0A4Z0YFG0</accession>
<dbReference type="InterPro" id="IPR051164">
    <property type="entry name" value="NmrA-like_oxidored"/>
</dbReference>
<dbReference type="Gene3D" id="3.90.25.10">
    <property type="entry name" value="UDP-galactose 4-epimerase, domain 1"/>
    <property type="match status" value="1"/>
</dbReference>
<evidence type="ECO:0000313" key="4">
    <source>
        <dbReference type="EMBL" id="TGJ82027.1"/>
    </source>
</evidence>
<evidence type="ECO:0000259" key="3">
    <source>
        <dbReference type="Pfam" id="PF05368"/>
    </source>
</evidence>
<dbReference type="InterPro" id="IPR008030">
    <property type="entry name" value="NmrA-like"/>
</dbReference>
<organism evidence="4 5">
    <name type="scientific">Xylaria hypoxylon</name>
    <dbReference type="NCBI Taxonomy" id="37992"/>
    <lineage>
        <taxon>Eukaryota</taxon>
        <taxon>Fungi</taxon>
        <taxon>Dikarya</taxon>
        <taxon>Ascomycota</taxon>
        <taxon>Pezizomycotina</taxon>
        <taxon>Sordariomycetes</taxon>
        <taxon>Xylariomycetidae</taxon>
        <taxon>Xylariales</taxon>
        <taxon>Xylariaceae</taxon>
        <taxon>Xylaria</taxon>
    </lineage>
</organism>
<keyword evidence="2" id="KW-0521">NADP</keyword>
<sequence>MAKVILITGATGKQGGALIDALLSQKSEDFTILAVTRDVSGSPAQKLRSRSHFIKLVQGDLDEVPVLFKEAQSVAGQPIWGVYSVQVSMGKGVTSEGEIRQGKALIDESIKAGIKHFVYSSVERGGDDASWDNPTPIPHFRTKYEIEHHLRNTTLPGKSGENMSWTILRPVAFMDNLTLGFPTKVFISALHNWLENKPVQWVAIKDIGIFAAQAFTDPKKWEHKAVGLAGDELNFDAMSHAFKSVTGEPAPAAYSIFGSILTFMLSEMRVMISWFASDGYHADIEARRADHPQLLTFVEWLIQESPFENAEW</sequence>
<evidence type="ECO:0000313" key="5">
    <source>
        <dbReference type="Proteomes" id="UP000297716"/>
    </source>
</evidence>
<name>A0A4Z0YFG0_9PEZI</name>
<dbReference type="Proteomes" id="UP000297716">
    <property type="component" value="Unassembled WGS sequence"/>
</dbReference>
<evidence type="ECO:0000256" key="2">
    <source>
        <dbReference type="ARBA" id="ARBA00022857"/>
    </source>
</evidence>
<dbReference type="AlphaFoldDB" id="A0A4Z0YFG0"/>
<dbReference type="SUPFAM" id="SSF51735">
    <property type="entry name" value="NAD(P)-binding Rossmann-fold domains"/>
    <property type="match status" value="1"/>
</dbReference>
<feature type="domain" description="NmrA-like" evidence="3">
    <location>
        <begin position="2"/>
        <end position="299"/>
    </location>
</feature>
<reference evidence="4 5" key="1">
    <citation type="submission" date="2019-03" db="EMBL/GenBank/DDBJ databases">
        <title>Draft genome sequence of Xylaria hypoxylon DSM 108379, a ubiquitous saprotrophic-parasitic fungi on hardwood.</title>
        <authorList>
            <person name="Buettner E."/>
            <person name="Leonhardt S."/>
            <person name="Gebauer A.M."/>
            <person name="Liers C."/>
            <person name="Hofrichter M."/>
            <person name="Kellner H."/>
        </authorList>
    </citation>
    <scope>NUCLEOTIDE SEQUENCE [LARGE SCALE GENOMIC DNA]</scope>
    <source>
        <strain evidence="4 5">DSM 108379</strain>
    </source>
</reference>
<dbReference type="GO" id="GO:0005634">
    <property type="term" value="C:nucleus"/>
    <property type="evidence" value="ECO:0007669"/>
    <property type="project" value="TreeGrafter"/>
</dbReference>
<dbReference type="OrthoDB" id="9997102at2759"/>
<dbReference type="Gene3D" id="3.40.50.720">
    <property type="entry name" value="NAD(P)-binding Rossmann-like Domain"/>
    <property type="match status" value="1"/>
</dbReference>
<dbReference type="STRING" id="37992.A0A4Z0YFG0"/>
<dbReference type="FunFam" id="3.40.50.720:FF:000528">
    <property type="entry name" value="Nucleoside-diphosphate-sugar epimerase family protein"/>
    <property type="match status" value="1"/>
</dbReference>
<keyword evidence="5" id="KW-1185">Reference proteome</keyword>
<comment type="similarity">
    <text evidence="1">Belongs to the NmrA-type oxidoreductase family.</text>
</comment>
<proteinExistence type="inferred from homology"/>
<dbReference type="Pfam" id="PF05368">
    <property type="entry name" value="NmrA"/>
    <property type="match status" value="1"/>
</dbReference>
<evidence type="ECO:0000256" key="1">
    <source>
        <dbReference type="ARBA" id="ARBA00006328"/>
    </source>
</evidence>
<comment type="caution">
    <text evidence="4">The sequence shown here is derived from an EMBL/GenBank/DDBJ whole genome shotgun (WGS) entry which is preliminary data.</text>
</comment>